<evidence type="ECO:0000313" key="2">
    <source>
        <dbReference type="Proteomes" id="UP000266861"/>
    </source>
</evidence>
<proteinExistence type="predicted"/>
<dbReference type="OrthoDB" id="642895at2759"/>
<protein>
    <submittedName>
        <fullName evidence="1">Uncharacterized protein</fullName>
    </submittedName>
</protein>
<dbReference type="Proteomes" id="UP000266861">
    <property type="component" value="Unassembled WGS sequence"/>
</dbReference>
<accession>A0A397IGY2</accession>
<keyword evidence="2" id="KW-1185">Reference proteome</keyword>
<comment type="caution">
    <text evidence="1">The sequence shown here is derived from an EMBL/GenBank/DDBJ whole genome shotgun (WGS) entry which is preliminary data.</text>
</comment>
<evidence type="ECO:0000313" key="1">
    <source>
        <dbReference type="EMBL" id="RHZ73036.1"/>
    </source>
</evidence>
<sequence length="129" mass="15222">MVAIVIVMIVVLEGDDDDESDDFCLEKLNLEIERLREIMRAIIRKVIEECNWLFFGINVWFLCMNVMDFSSLQKTDEIYELLSQEVFRLQELYKMIEFERKGIPSTSPLSKFIPTTGRKMEKILLAQFS</sequence>
<organism evidence="1 2">
    <name type="scientific">Diversispora epigaea</name>
    <dbReference type="NCBI Taxonomy" id="1348612"/>
    <lineage>
        <taxon>Eukaryota</taxon>
        <taxon>Fungi</taxon>
        <taxon>Fungi incertae sedis</taxon>
        <taxon>Mucoromycota</taxon>
        <taxon>Glomeromycotina</taxon>
        <taxon>Glomeromycetes</taxon>
        <taxon>Diversisporales</taxon>
        <taxon>Diversisporaceae</taxon>
        <taxon>Diversispora</taxon>
    </lineage>
</organism>
<name>A0A397IGY2_9GLOM</name>
<dbReference type="AlphaFoldDB" id="A0A397IGY2"/>
<gene>
    <name evidence="1" type="ORF">Glove_233g14</name>
</gene>
<dbReference type="EMBL" id="PQFF01000216">
    <property type="protein sequence ID" value="RHZ73036.1"/>
    <property type="molecule type" value="Genomic_DNA"/>
</dbReference>
<reference evidence="1 2" key="1">
    <citation type="submission" date="2018-08" db="EMBL/GenBank/DDBJ databases">
        <title>Genome and evolution of the arbuscular mycorrhizal fungus Diversispora epigaea (formerly Glomus versiforme) and its bacterial endosymbionts.</title>
        <authorList>
            <person name="Sun X."/>
            <person name="Fei Z."/>
            <person name="Harrison M."/>
        </authorList>
    </citation>
    <scope>NUCLEOTIDE SEQUENCE [LARGE SCALE GENOMIC DNA]</scope>
    <source>
        <strain evidence="1 2">IT104</strain>
    </source>
</reference>